<dbReference type="Gene3D" id="3.10.129.10">
    <property type="entry name" value="Hotdog Thioesterase"/>
    <property type="match status" value="1"/>
</dbReference>
<dbReference type="PANTHER" id="PTHR43437:SF3">
    <property type="entry name" value="HYDROXYACYL-THIOESTER DEHYDRATASE TYPE 2, MITOCHONDRIAL"/>
    <property type="match status" value="1"/>
</dbReference>
<dbReference type="Pfam" id="PF13452">
    <property type="entry name" value="FAS1_DH_region"/>
    <property type="match status" value="1"/>
</dbReference>
<dbReference type="GO" id="GO:0006633">
    <property type="term" value="P:fatty acid biosynthetic process"/>
    <property type="evidence" value="ECO:0007669"/>
    <property type="project" value="TreeGrafter"/>
</dbReference>
<dbReference type="AlphaFoldDB" id="A0A9P2WPH7"/>
<reference evidence="3 4" key="1">
    <citation type="journal article" date="2013" name="Genome Announc.">
        <title>Draft Genome Sequence of the Lignocellulose Decomposer Thermobifida fusca Strain TM51.</title>
        <authorList>
            <person name="Toth A."/>
            <person name="Barna T."/>
            <person name="Nagy I."/>
            <person name="Horvath B."/>
            <person name="Nagy I."/>
            <person name="Tancsics A."/>
            <person name="Kriszt B."/>
            <person name="Baka E."/>
            <person name="Fekete C."/>
            <person name="Kukolya J."/>
        </authorList>
    </citation>
    <scope>NUCLEOTIDE SEQUENCE [LARGE SCALE GENOMIC DNA]</scope>
    <source>
        <strain evidence="3 4">TM51</strain>
    </source>
</reference>
<feature type="domain" description="FAS1-like dehydratase" evidence="2">
    <location>
        <begin position="9"/>
        <end position="137"/>
    </location>
</feature>
<name>A0A9P2WPH7_THEFU</name>
<dbReference type="CDD" id="cd03441">
    <property type="entry name" value="R_hydratase_like"/>
    <property type="match status" value="1"/>
</dbReference>
<protein>
    <recommendedName>
        <fullName evidence="1">UPF0336 protein TM51_13724</fullName>
    </recommendedName>
</protein>
<evidence type="ECO:0000313" key="3">
    <source>
        <dbReference type="EMBL" id="EOR70290.1"/>
    </source>
</evidence>
<proteinExistence type="inferred from homology"/>
<evidence type="ECO:0000256" key="1">
    <source>
        <dbReference type="HAMAP-Rule" id="MF_00799"/>
    </source>
</evidence>
<keyword evidence="4" id="KW-1185">Reference proteome</keyword>
<evidence type="ECO:0000259" key="2">
    <source>
        <dbReference type="Pfam" id="PF13452"/>
    </source>
</evidence>
<dbReference type="InterPro" id="IPR016709">
    <property type="entry name" value="HadA-like"/>
</dbReference>
<dbReference type="SUPFAM" id="SSF54637">
    <property type="entry name" value="Thioesterase/thiol ester dehydrase-isomerase"/>
    <property type="match status" value="1"/>
</dbReference>
<accession>A0A9P2WPH7</accession>
<sequence>MAINRDYLGRAYELPEPYEVTRVKIREFADAISDPNPLYRDPAHAKEAGYTDVIAPPTFPIILSMEGAGQAIADPELALDFSRVVHGDQRFRYSRPLQAGDVVTCRTTITDIKSLAGNEMLTLESEIATTAGEHVVTSVTMLVVRGDAPSGT</sequence>
<dbReference type="RefSeq" id="WP_011293089.1">
    <property type="nucleotide sequence ID" value="NZ_AOSG01000082.1"/>
</dbReference>
<dbReference type="InterPro" id="IPR039569">
    <property type="entry name" value="FAS1-like_DH_region"/>
</dbReference>
<dbReference type="GO" id="GO:0019171">
    <property type="term" value="F:(3R)-hydroxyacyl-[acyl-carrier-protein] dehydratase activity"/>
    <property type="evidence" value="ECO:0007669"/>
    <property type="project" value="TreeGrafter"/>
</dbReference>
<organism evidence="3 4">
    <name type="scientific">Thermobifida fusca TM51</name>
    <dbReference type="NCBI Taxonomy" id="1169414"/>
    <lineage>
        <taxon>Bacteria</taxon>
        <taxon>Bacillati</taxon>
        <taxon>Actinomycetota</taxon>
        <taxon>Actinomycetes</taxon>
        <taxon>Streptosporangiales</taxon>
        <taxon>Nocardiopsidaceae</taxon>
        <taxon>Thermobifida</taxon>
    </lineage>
</organism>
<gene>
    <name evidence="3" type="ORF">TM51_13724</name>
</gene>
<dbReference type="EMBL" id="AOSG01000082">
    <property type="protein sequence ID" value="EOR70290.1"/>
    <property type="molecule type" value="Genomic_DNA"/>
</dbReference>
<dbReference type="InterPro" id="IPR029069">
    <property type="entry name" value="HotDog_dom_sf"/>
</dbReference>
<evidence type="ECO:0000313" key="4">
    <source>
        <dbReference type="Proteomes" id="UP000014184"/>
    </source>
</evidence>
<dbReference type="PANTHER" id="PTHR43437">
    <property type="entry name" value="HYDROXYACYL-THIOESTER DEHYDRATASE TYPE 2, MITOCHONDRIAL-RELATED"/>
    <property type="match status" value="1"/>
</dbReference>
<comment type="caution">
    <text evidence="3">The sequence shown here is derived from an EMBL/GenBank/DDBJ whole genome shotgun (WGS) entry which is preliminary data.</text>
</comment>
<dbReference type="PIRSF" id="PIRSF018072">
    <property type="entry name" value="UCP018072"/>
    <property type="match status" value="1"/>
</dbReference>
<dbReference type="SMR" id="A0A9P2WPH7"/>
<dbReference type="Proteomes" id="UP000014184">
    <property type="component" value="Unassembled WGS sequence"/>
</dbReference>
<dbReference type="InterPro" id="IPR050965">
    <property type="entry name" value="UPF0336/Enoyl-CoA_hydratase"/>
</dbReference>
<dbReference type="HAMAP" id="MF_00799">
    <property type="entry name" value="UPF0336"/>
    <property type="match status" value="1"/>
</dbReference>
<comment type="similarity">
    <text evidence="1">Belongs to the UPF0336 family.</text>
</comment>